<feature type="domain" description="Type IV methyl-directed restriction enzyme EcoKMcrB subunit DNA-binding" evidence="1">
    <location>
        <begin position="23"/>
        <end position="217"/>
    </location>
</feature>
<keyword evidence="3" id="KW-0614">Plasmid</keyword>
<dbReference type="Gene3D" id="3.30.920.90">
    <property type="match status" value="1"/>
</dbReference>
<dbReference type="AlphaFoldDB" id="A0A141HMF7"/>
<organism evidence="3">
    <name type="scientific">Staphylococcus aureus subsp. aureus RN4220</name>
    <dbReference type="NCBI Taxonomy" id="561307"/>
    <lineage>
        <taxon>Bacteria</taxon>
        <taxon>Bacillati</taxon>
        <taxon>Bacillota</taxon>
        <taxon>Bacilli</taxon>
        <taxon>Bacillales</taxon>
        <taxon>Staphylococcaceae</taxon>
        <taxon>Staphylococcus</taxon>
    </lineage>
</organism>
<sequence>MKKMRHNIFYNRREFQMIDNFMQVLKLIKEKRTNNVVKKSDWDKGDLYKTLVHDKLPKQLKVHIKEDKYSVVGKVATGNYSKVPWISIYDENITKETKDGYYLVYLFHPEGEGIYLSLNQGWSKISDMFPRDKNAAKQRALTLSSELNKYITSNEFNTGRFYYAENKDSSYDLKNDYPSGYSHGSIRFKYYDLNEGFTEEDMLEDLKKFLELFNELASKVTKTSYDSLVNSIDEIQEDSEIEEIRTAQKDKTLKEVEAPKGIIPKYKKGVSKTTKNDSEIEKSNKENKLTGKVGEKLALNYFNELIDNKIDEDKKEQFRNILNDNPGSQHGHGYDLVAFDPTNTDKAVEKFIEIKTSTSSSIEEPFFMSLNEMFAMKEYKQKYLILRIFNVSGKEPQFYFIDPYANYSEFKDVDDLIDKVFNVEAIQYKVFGEK</sequence>
<accession>A0A141HMF7</accession>
<dbReference type="Pfam" id="PF12102">
    <property type="entry name" value="MrcB_N"/>
    <property type="match status" value="1"/>
</dbReference>
<gene>
    <name evidence="3" type="ORF">pRM27_p29</name>
</gene>
<dbReference type="InterPro" id="IPR024975">
    <property type="entry name" value="NOV_C"/>
</dbReference>
<reference evidence="3" key="1">
    <citation type="journal article" date="2016" name="Mol. Microbiol.">
        <title>Transfer of the methicillin resistance genomic island among staphylococci by conjugation.</title>
        <authorList>
            <person name="Ray M.D."/>
            <person name="Boundy S."/>
            <person name="Archer G.L."/>
        </authorList>
    </citation>
    <scope>NUCLEOTIDE SEQUENCE</scope>
    <source>
        <strain evidence="3">RN4220</strain>
        <plasmid evidence="3">pRM27</plasmid>
    </source>
</reference>
<evidence type="ECO:0000313" key="3">
    <source>
        <dbReference type="EMBL" id="ALN43658.1"/>
    </source>
</evidence>
<dbReference type="InterPro" id="IPR021961">
    <property type="entry name" value="McrB_DNA-bd"/>
</dbReference>
<evidence type="ECO:0000259" key="1">
    <source>
        <dbReference type="Pfam" id="PF12102"/>
    </source>
</evidence>
<dbReference type="EMBL" id="KT780704">
    <property type="protein sequence ID" value="ALN43658.1"/>
    <property type="molecule type" value="Genomic_DNA"/>
</dbReference>
<feature type="domain" description="Protein NO VEIN C-terminal" evidence="2">
    <location>
        <begin position="294"/>
        <end position="401"/>
    </location>
</feature>
<proteinExistence type="predicted"/>
<geneLocation type="plasmid" evidence="3">
    <name>pRM27</name>
</geneLocation>
<name>A0A141HMF7_STAA8</name>
<protein>
    <submittedName>
        <fullName evidence="3">ATPase</fullName>
    </submittedName>
</protein>
<dbReference type="Pfam" id="PF13020">
    <property type="entry name" value="NOV_C"/>
    <property type="match status" value="1"/>
</dbReference>
<evidence type="ECO:0000259" key="2">
    <source>
        <dbReference type="Pfam" id="PF13020"/>
    </source>
</evidence>